<dbReference type="Gene3D" id="1.20.140.10">
    <property type="entry name" value="Butyryl-CoA Dehydrogenase, subunit A, domain 3"/>
    <property type="match status" value="1"/>
</dbReference>
<comment type="cofactor">
    <cofactor evidence="1">
        <name>FAD</name>
        <dbReference type="ChEBI" id="CHEBI:57692"/>
    </cofactor>
</comment>
<dbReference type="Gene3D" id="2.40.110.10">
    <property type="entry name" value="Butyryl-CoA Dehydrogenase, subunit A, domain 2"/>
    <property type="match status" value="1"/>
</dbReference>
<evidence type="ECO:0000256" key="2">
    <source>
        <dbReference type="ARBA" id="ARBA00009347"/>
    </source>
</evidence>
<evidence type="ECO:0000256" key="1">
    <source>
        <dbReference type="ARBA" id="ARBA00001974"/>
    </source>
</evidence>
<evidence type="ECO:0000259" key="7">
    <source>
        <dbReference type="Pfam" id="PF02771"/>
    </source>
</evidence>
<evidence type="ECO:0000313" key="9">
    <source>
        <dbReference type="Proteomes" id="UP001165283"/>
    </source>
</evidence>
<dbReference type="CDD" id="cd00567">
    <property type="entry name" value="ACAD"/>
    <property type="match status" value="1"/>
</dbReference>
<dbReference type="InterPro" id="IPR036250">
    <property type="entry name" value="AcylCo_DH-like_C"/>
</dbReference>
<evidence type="ECO:0000256" key="3">
    <source>
        <dbReference type="ARBA" id="ARBA00022630"/>
    </source>
</evidence>
<feature type="domain" description="Acyl-CoA dehydrogenase/oxidase C-terminal" evidence="6">
    <location>
        <begin position="233"/>
        <end position="362"/>
    </location>
</feature>
<dbReference type="InterPro" id="IPR009100">
    <property type="entry name" value="AcylCoA_DH/oxidase_NM_dom_sf"/>
</dbReference>
<name>A0ABT0ZXJ5_9PSEU</name>
<comment type="caution">
    <text evidence="8">The sequence shown here is derived from an EMBL/GenBank/DDBJ whole genome shotgun (WGS) entry which is preliminary data.</text>
</comment>
<dbReference type="PANTHER" id="PTHR43884">
    <property type="entry name" value="ACYL-COA DEHYDROGENASE"/>
    <property type="match status" value="1"/>
</dbReference>
<reference evidence="8" key="1">
    <citation type="submission" date="2021-04" db="EMBL/GenBank/DDBJ databases">
        <title>Pseudonocardia sp. nov., isolated from sandy soil of mangrove forest.</title>
        <authorList>
            <person name="Zan Z."/>
            <person name="Huang R."/>
            <person name="Liu W."/>
        </authorList>
    </citation>
    <scope>NUCLEOTIDE SEQUENCE</scope>
    <source>
        <strain evidence="8">S2-4</strain>
    </source>
</reference>
<evidence type="ECO:0000259" key="6">
    <source>
        <dbReference type="Pfam" id="PF00441"/>
    </source>
</evidence>
<keyword evidence="3" id="KW-0285">Flavoprotein</keyword>
<gene>
    <name evidence="8" type="ORF">KDL28_10445</name>
</gene>
<evidence type="ECO:0000256" key="5">
    <source>
        <dbReference type="ARBA" id="ARBA00023002"/>
    </source>
</evidence>
<keyword evidence="9" id="KW-1185">Reference proteome</keyword>
<proteinExistence type="inferred from homology"/>
<dbReference type="InterPro" id="IPR013786">
    <property type="entry name" value="AcylCoA_DH/ox_N"/>
</dbReference>
<protein>
    <submittedName>
        <fullName evidence="8">Acyl-CoA dehydrogenase family protein</fullName>
    </submittedName>
</protein>
<organism evidence="8 9">
    <name type="scientific">Pseudonocardia humida</name>
    <dbReference type="NCBI Taxonomy" id="2800819"/>
    <lineage>
        <taxon>Bacteria</taxon>
        <taxon>Bacillati</taxon>
        <taxon>Actinomycetota</taxon>
        <taxon>Actinomycetes</taxon>
        <taxon>Pseudonocardiales</taxon>
        <taxon>Pseudonocardiaceae</taxon>
        <taxon>Pseudonocardia</taxon>
    </lineage>
</organism>
<dbReference type="InterPro" id="IPR046373">
    <property type="entry name" value="Acyl-CoA_Oxase/DH_mid-dom_sf"/>
</dbReference>
<dbReference type="Pfam" id="PF02771">
    <property type="entry name" value="Acyl-CoA_dh_N"/>
    <property type="match status" value="1"/>
</dbReference>
<dbReference type="Proteomes" id="UP001165283">
    <property type="component" value="Unassembled WGS sequence"/>
</dbReference>
<dbReference type="SUPFAM" id="SSF56645">
    <property type="entry name" value="Acyl-CoA dehydrogenase NM domain-like"/>
    <property type="match status" value="1"/>
</dbReference>
<evidence type="ECO:0000256" key="4">
    <source>
        <dbReference type="ARBA" id="ARBA00022827"/>
    </source>
</evidence>
<sequence length="369" mass="37890">MDFSPTEAQTDLAALTREILADRVTPERLRELDAAPQRFDRELWSALAGAGVLAAALPAAAGGDDLGVLEQCSVAVELGRAVAPVPYLASIVMGAAAVARFGDDAQRARWAAPAGAGRLVLTAALDGAPHGAQPAAATRGPDGRWTLTGTVATVPAGPVADAVLVPAATDEGATVFVVETGDAGVAVATQSMVDGDDAGWIELTGVELDADRVLGGVGAAAAVTAWLTARATVALCAAQLGVTERALELTASYARTRVQFDRPIGAFQAVAQRLADAYVDVQAIRLTLWQAAWQLDAGRPADAAVATAKFWAADGGHRVAHAAVHVHGGVGLDLDHHVHRYFTAAKRNEFTLGGATAQLRTLGDLLARA</sequence>
<evidence type="ECO:0000313" key="8">
    <source>
        <dbReference type="EMBL" id="MCO1655472.1"/>
    </source>
</evidence>
<keyword evidence="5" id="KW-0560">Oxidoreductase</keyword>
<dbReference type="PANTHER" id="PTHR43884:SF20">
    <property type="entry name" value="ACYL-COA DEHYDROGENASE FADE28"/>
    <property type="match status" value="1"/>
</dbReference>
<comment type="similarity">
    <text evidence="2">Belongs to the acyl-CoA dehydrogenase family.</text>
</comment>
<dbReference type="InterPro" id="IPR037069">
    <property type="entry name" value="AcylCoA_DH/ox_N_sf"/>
</dbReference>
<dbReference type="Gene3D" id="1.10.540.10">
    <property type="entry name" value="Acyl-CoA dehydrogenase/oxidase, N-terminal domain"/>
    <property type="match status" value="1"/>
</dbReference>
<dbReference type="EMBL" id="JAGSOV010000022">
    <property type="protein sequence ID" value="MCO1655472.1"/>
    <property type="molecule type" value="Genomic_DNA"/>
</dbReference>
<keyword evidence="4" id="KW-0274">FAD</keyword>
<dbReference type="Pfam" id="PF00441">
    <property type="entry name" value="Acyl-CoA_dh_1"/>
    <property type="match status" value="1"/>
</dbReference>
<dbReference type="SUPFAM" id="SSF47203">
    <property type="entry name" value="Acyl-CoA dehydrogenase C-terminal domain-like"/>
    <property type="match status" value="1"/>
</dbReference>
<accession>A0ABT0ZXJ5</accession>
<dbReference type="RefSeq" id="WP_252437294.1">
    <property type="nucleotide sequence ID" value="NZ_JAGSOV010000022.1"/>
</dbReference>
<feature type="domain" description="Acyl-CoA dehydrogenase/oxidase N-terminal" evidence="7">
    <location>
        <begin position="6"/>
        <end position="116"/>
    </location>
</feature>
<dbReference type="InterPro" id="IPR009075">
    <property type="entry name" value="AcylCo_DH/oxidase_C"/>
</dbReference>